<reference evidence="1 2" key="1">
    <citation type="journal article" date="2013" name="Virol. J.">
        <title>Whole genome sequencing and comparative genomic analyses of two Vibrio cholerae O139 Bengal-specific Podoviruses to other N4-like phages reveal extensive genetic diversity.</title>
        <authorList>
            <person name="Fouts D.E."/>
            <person name="Klumpp J."/>
            <person name="Bishop-Lilly K.A."/>
            <person name="Rajavel M."/>
            <person name="Willner K.M."/>
            <person name="Butani A."/>
            <person name="Henry M."/>
            <person name="Biswas B."/>
            <person name="Li M."/>
            <person name="Albert M.J."/>
            <person name="Loessner M.J."/>
            <person name="Calendar R."/>
            <person name="Sozhamannan S."/>
        </authorList>
    </citation>
    <scope>NUCLEOTIDE SEQUENCE [LARGE SCALE GENOMIC DNA]</scope>
</reference>
<organism evidence="1 2">
    <name type="scientific">Vibrio phage VCO139</name>
    <dbReference type="NCBI Taxonomy" id="1283073"/>
    <lineage>
        <taxon>Viruses</taxon>
        <taxon>Duplodnaviria</taxon>
        <taxon>Heunggongvirae</taxon>
        <taxon>Uroviricota</taxon>
        <taxon>Caudoviricetes</taxon>
        <taxon>Schitoviridae</taxon>
        <taxon>Pacinivirus</taxon>
        <taxon>Pacinivirus VCO139</taxon>
    </lineage>
</organism>
<evidence type="ECO:0000313" key="2">
    <source>
        <dbReference type="Proteomes" id="UP000014321"/>
    </source>
</evidence>
<proteinExistence type="predicted"/>
<sequence length="151" mass="18067">MKYVTNLDADSIVDMRDNRGYTWEVISLLMGYSTSTCQHHYNKRKYDNHKYFGDFLPYLKEYEFKSDNTIHHVTEAYELAKSLGLKMSRRQFRLNLIKHRIPIGNIATNLRMEELQQLINTANEPLDSLVNKVFHDYSYQRRRSLIRKLSK</sequence>
<name>R9R4J0_9CAUD</name>
<keyword evidence="2" id="KW-1185">Reference proteome</keyword>
<dbReference type="Proteomes" id="UP000014321">
    <property type="component" value="Segment"/>
</dbReference>
<protein>
    <submittedName>
        <fullName evidence="1">Uncharacterized protein</fullName>
    </submittedName>
</protein>
<dbReference type="EMBL" id="KC438283">
    <property type="protein sequence ID" value="AGI61857.1"/>
    <property type="molecule type" value="Genomic_DNA"/>
</dbReference>
<accession>R9R4J0</accession>
<gene>
    <name evidence="1" type="ORF">VCO139_0027</name>
</gene>
<evidence type="ECO:0000313" key="1">
    <source>
        <dbReference type="EMBL" id="AGI61857.1"/>
    </source>
</evidence>